<sequence>MRIFAPTLIWLAAASGCVQEDWGGPKGPPVARPQPQPAATVFPPSSGAPAPTAETTGETTSAAPPPFDAAPAGTTSTDGLTPRVDATLSGGKIPGFDEAIAGMRSTLKACVDGKATQNARVEITARIGPKGNVLKSDKVGGTSFAQGAVPCLVKRIEAAQFKKPTEGSPRITFRVRMSNE</sequence>
<evidence type="ECO:0000313" key="2">
    <source>
        <dbReference type="EMBL" id="WXB18723.1"/>
    </source>
</evidence>
<dbReference type="Proteomes" id="UP001370348">
    <property type="component" value="Chromosome"/>
</dbReference>
<dbReference type="EMBL" id="CP089984">
    <property type="protein sequence ID" value="WXB18723.1"/>
    <property type="molecule type" value="Genomic_DNA"/>
</dbReference>
<keyword evidence="3" id="KW-1185">Reference proteome</keyword>
<evidence type="ECO:0000313" key="3">
    <source>
        <dbReference type="Proteomes" id="UP001370348"/>
    </source>
</evidence>
<feature type="region of interest" description="Disordered" evidence="1">
    <location>
        <begin position="22"/>
        <end position="88"/>
    </location>
</feature>
<evidence type="ECO:0000256" key="1">
    <source>
        <dbReference type="SAM" id="MobiDB-lite"/>
    </source>
</evidence>
<name>A0ABZ2M883_9BACT</name>
<dbReference type="PROSITE" id="PS51257">
    <property type="entry name" value="PROKAR_LIPOPROTEIN"/>
    <property type="match status" value="1"/>
</dbReference>
<gene>
    <name evidence="2" type="ORF">LZC94_15975</name>
</gene>
<organism evidence="2 3">
    <name type="scientific">Pendulispora albinea</name>
    <dbReference type="NCBI Taxonomy" id="2741071"/>
    <lineage>
        <taxon>Bacteria</taxon>
        <taxon>Pseudomonadati</taxon>
        <taxon>Myxococcota</taxon>
        <taxon>Myxococcia</taxon>
        <taxon>Myxococcales</taxon>
        <taxon>Sorangiineae</taxon>
        <taxon>Pendulisporaceae</taxon>
        <taxon>Pendulispora</taxon>
    </lineage>
</organism>
<feature type="compositionally biased region" description="Pro residues" evidence="1">
    <location>
        <begin position="26"/>
        <end position="36"/>
    </location>
</feature>
<protein>
    <submittedName>
        <fullName evidence="2">Uncharacterized protein</fullName>
    </submittedName>
</protein>
<accession>A0ABZ2M883</accession>
<proteinExistence type="predicted"/>
<feature type="compositionally biased region" description="Low complexity" evidence="1">
    <location>
        <begin position="37"/>
        <end position="62"/>
    </location>
</feature>
<dbReference type="RefSeq" id="WP_394828350.1">
    <property type="nucleotide sequence ID" value="NZ_CP089984.1"/>
</dbReference>
<reference evidence="2 3" key="1">
    <citation type="submission" date="2021-12" db="EMBL/GenBank/DDBJ databases">
        <title>Discovery of the Pendulisporaceae a myxobacterial family with distinct sporulation behavior and unique specialized metabolism.</title>
        <authorList>
            <person name="Garcia R."/>
            <person name="Popoff A."/>
            <person name="Bader C.D."/>
            <person name="Loehr J."/>
            <person name="Walesch S."/>
            <person name="Walt C."/>
            <person name="Boldt J."/>
            <person name="Bunk B."/>
            <person name="Haeckl F.J.F.P.J."/>
            <person name="Gunesch A.P."/>
            <person name="Birkelbach J."/>
            <person name="Nuebel U."/>
            <person name="Pietschmann T."/>
            <person name="Bach T."/>
            <person name="Mueller R."/>
        </authorList>
    </citation>
    <scope>NUCLEOTIDE SEQUENCE [LARGE SCALE GENOMIC DNA]</scope>
    <source>
        <strain evidence="2 3">MSr11954</strain>
    </source>
</reference>